<sequence>MLVGSMRRMLPGVRASAQVFSRATAVRQSMFRRTKPEGRGLPSTATVALASPRSAARPTACTGAPSMA</sequence>
<reference evidence="2 3" key="2">
    <citation type="submission" date="2020-05" db="EMBL/GenBank/DDBJ databases">
        <authorList>
            <person name="Khan S.A."/>
            <person name="Jeon C.O."/>
            <person name="Chun B.H."/>
        </authorList>
    </citation>
    <scope>NUCLEOTIDE SEQUENCE [LARGE SCALE GENOMIC DNA]</scope>
    <source>
        <strain evidence="2 3">H242</strain>
    </source>
</reference>
<dbReference type="EMBL" id="CP053418">
    <property type="protein sequence ID" value="QJW84232.1"/>
    <property type="molecule type" value="Genomic_DNA"/>
</dbReference>
<evidence type="ECO:0000313" key="3">
    <source>
        <dbReference type="Proteomes" id="UP000500826"/>
    </source>
</evidence>
<evidence type="ECO:0000256" key="1">
    <source>
        <dbReference type="SAM" id="MobiDB-lite"/>
    </source>
</evidence>
<proteinExistence type="predicted"/>
<protein>
    <submittedName>
        <fullName evidence="2">Uncharacterized protein</fullName>
    </submittedName>
</protein>
<evidence type="ECO:0000313" key="2">
    <source>
        <dbReference type="EMBL" id="QJW84232.1"/>
    </source>
</evidence>
<feature type="region of interest" description="Disordered" evidence="1">
    <location>
        <begin position="34"/>
        <end position="68"/>
    </location>
</feature>
<name>A0ABX6P3D2_9BURK</name>
<gene>
    <name evidence="2" type="ORF">HK414_11475</name>
</gene>
<accession>A0ABX6P3D2</accession>
<reference evidence="2 3" key="1">
    <citation type="submission" date="2020-05" db="EMBL/GenBank/DDBJ databases">
        <title>Ramlibacter rhizophilus sp. nov., isolated from rhizosphere soil of national flower Mugunghwa from South Korea.</title>
        <authorList>
            <person name="Zheng-Fei Y."/>
            <person name="Huan T."/>
        </authorList>
    </citation>
    <scope>NUCLEOTIDE SEQUENCE [LARGE SCALE GENOMIC DNA]</scope>
    <source>
        <strain evidence="2 3">H242</strain>
    </source>
</reference>
<keyword evidence="3" id="KW-1185">Reference proteome</keyword>
<dbReference type="Proteomes" id="UP000500826">
    <property type="component" value="Chromosome"/>
</dbReference>
<organism evidence="2 3">
    <name type="scientific">Ramlibacter terrae</name>
    <dbReference type="NCBI Taxonomy" id="2732511"/>
    <lineage>
        <taxon>Bacteria</taxon>
        <taxon>Pseudomonadati</taxon>
        <taxon>Pseudomonadota</taxon>
        <taxon>Betaproteobacteria</taxon>
        <taxon>Burkholderiales</taxon>
        <taxon>Comamonadaceae</taxon>
        <taxon>Ramlibacter</taxon>
    </lineage>
</organism>